<keyword evidence="2" id="KW-1185">Reference proteome</keyword>
<comment type="caution">
    <text evidence="1">The sequence shown here is derived from an EMBL/GenBank/DDBJ whole genome shotgun (WGS) entry which is preliminary data.</text>
</comment>
<dbReference type="Proteomes" id="UP000245119">
    <property type="component" value="Linkage Group LG8"/>
</dbReference>
<reference evidence="1 2" key="1">
    <citation type="submission" date="2018-04" db="EMBL/GenBank/DDBJ databases">
        <title>The genome of golden apple snail Pomacea canaliculata provides insight into stress tolerance and invasive adaptation.</title>
        <authorList>
            <person name="Liu C."/>
            <person name="Liu B."/>
            <person name="Ren Y."/>
            <person name="Zhang Y."/>
            <person name="Wang H."/>
            <person name="Li S."/>
            <person name="Jiang F."/>
            <person name="Yin L."/>
            <person name="Zhang G."/>
            <person name="Qian W."/>
            <person name="Fan W."/>
        </authorList>
    </citation>
    <scope>NUCLEOTIDE SEQUENCE [LARGE SCALE GENOMIC DNA]</scope>
    <source>
        <strain evidence="1">SZHN2017</strain>
        <tissue evidence="1">Muscle</tissue>
    </source>
</reference>
<organism evidence="1 2">
    <name type="scientific">Pomacea canaliculata</name>
    <name type="common">Golden apple snail</name>
    <dbReference type="NCBI Taxonomy" id="400727"/>
    <lineage>
        <taxon>Eukaryota</taxon>
        <taxon>Metazoa</taxon>
        <taxon>Spiralia</taxon>
        <taxon>Lophotrochozoa</taxon>
        <taxon>Mollusca</taxon>
        <taxon>Gastropoda</taxon>
        <taxon>Caenogastropoda</taxon>
        <taxon>Architaenioglossa</taxon>
        <taxon>Ampullarioidea</taxon>
        <taxon>Ampullariidae</taxon>
        <taxon>Pomacea</taxon>
    </lineage>
</organism>
<name>A0A2T7NZ62_POMCA</name>
<dbReference type="EMBL" id="PZQS01000008">
    <property type="protein sequence ID" value="PVD26464.1"/>
    <property type="molecule type" value="Genomic_DNA"/>
</dbReference>
<gene>
    <name evidence="1" type="ORF">C0Q70_14141</name>
</gene>
<evidence type="ECO:0000313" key="1">
    <source>
        <dbReference type="EMBL" id="PVD26464.1"/>
    </source>
</evidence>
<proteinExistence type="predicted"/>
<evidence type="ECO:0000313" key="2">
    <source>
        <dbReference type="Proteomes" id="UP000245119"/>
    </source>
</evidence>
<sequence length="107" mass="11776">MCRLTTFNPPTQLHTAADSCTQLVTRRRVGSRLKNGGRGVVCYSGCSASLCRVTCPLPLANAPAHPHPSSHPPSARFHFFSPQHENTGLLFTCLIREMHGDQLRLTH</sequence>
<dbReference type="AlphaFoldDB" id="A0A2T7NZ62"/>
<protein>
    <submittedName>
        <fullName evidence="1">Uncharacterized protein</fullName>
    </submittedName>
</protein>
<accession>A0A2T7NZ62</accession>